<feature type="domain" description="Bacterial type II secretion system protein E" evidence="3">
    <location>
        <begin position="193"/>
        <end position="207"/>
    </location>
</feature>
<proteinExistence type="inferred from homology"/>
<evidence type="ECO:0000313" key="4">
    <source>
        <dbReference type="EMBL" id="MCA9727336.1"/>
    </source>
</evidence>
<dbReference type="AlphaFoldDB" id="A0A956LXS9"/>
<comment type="caution">
    <text evidence="4">The sequence shown here is derived from an EMBL/GenBank/DDBJ whole genome shotgun (WGS) entry which is preliminary data.</text>
</comment>
<dbReference type="InterPro" id="IPR006321">
    <property type="entry name" value="PilT/PilU"/>
</dbReference>
<dbReference type="PANTHER" id="PTHR30486:SF12">
    <property type="entry name" value="TYPE IV PILUS ATPASE PILU"/>
    <property type="match status" value="1"/>
</dbReference>
<dbReference type="Gene3D" id="3.40.50.300">
    <property type="entry name" value="P-loop containing nucleotide triphosphate hydrolases"/>
    <property type="match status" value="1"/>
</dbReference>
<feature type="region of interest" description="Disordered" evidence="2">
    <location>
        <begin position="358"/>
        <end position="393"/>
    </location>
</feature>
<dbReference type="NCBIfam" id="TIGR01420">
    <property type="entry name" value="pilT_fam"/>
    <property type="match status" value="1"/>
</dbReference>
<comment type="similarity">
    <text evidence="1">Belongs to the GSP E family.</text>
</comment>
<dbReference type="PANTHER" id="PTHR30486">
    <property type="entry name" value="TWITCHING MOTILITY PROTEIN PILT"/>
    <property type="match status" value="1"/>
</dbReference>
<evidence type="ECO:0000259" key="3">
    <source>
        <dbReference type="PROSITE" id="PS00662"/>
    </source>
</evidence>
<dbReference type="InterPro" id="IPR003593">
    <property type="entry name" value="AAA+_ATPase"/>
</dbReference>
<reference evidence="4" key="2">
    <citation type="journal article" date="2021" name="Microbiome">
        <title>Successional dynamics and alternative stable states in a saline activated sludge microbial community over 9 years.</title>
        <authorList>
            <person name="Wang Y."/>
            <person name="Ye J."/>
            <person name="Ju F."/>
            <person name="Liu L."/>
            <person name="Boyd J.A."/>
            <person name="Deng Y."/>
            <person name="Parks D.H."/>
            <person name="Jiang X."/>
            <person name="Yin X."/>
            <person name="Woodcroft B.J."/>
            <person name="Tyson G.W."/>
            <person name="Hugenholtz P."/>
            <person name="Polz M.F."/>
            <person name="Zhang T."/>
        </authorList>
    </citation>
    <scope>NUCLEOTIDE SEQUENCE</scope>
    <source>
        <strain evidence="4">HKST-UBA01</strain>
    </source>
</reference>
<dbReference type="PROSITE" id="PS00662">
    <property type="entry name" value="T2SP_E"/>
    <property type="match status" value="1"/>
</dbReference>
<dbReference type="EMBL" id="JAGQHR010000148">
    <property type="protein sequence ID" value="MCA9727336.1"/>
    <property type="molecule type" value="Genomic_DNA"/>
</dbReference>
<reference evidence="4" key="1">
    <citation type="submission" date="2020-04" db="EMBL/GenBank/DDBJ databases">
        <authorList>
            <person name="Zhang T."/>
        </authorList>
    </citation>
    <scope>NUCLEOTIDE SEQUENCE</scope>
    <source>
        <strain evidence="4">HKST-UBA01</strain>
    </source>
</reference>
<dbReference type="Pfam" id="PF00437">
    <property type="entry name" value="T2SSE"/>
    <property type="match status" value="1"/>
</dbReference>
<gene>
    <name evidence="4" type="ORF">KC729_06610</name>
</gene>
<dbReference type="InterPro" id="IPR050921">
    <property type="entry name" value="T4SS_GSP_E_ATPase"/>
</dbReference>
<dbReference type="CDD" id="cd01131">
    <property type="entry name" value="PilT"/>
    <property type="match status" value="1"/>
</dbReference>
<dbReference type="GO" id="GO:0005524">
    <property type="term" value="F:ATP binding"/>
    <property type="evidence" value="ECO:0007669"/>
    <property type="project" value="InterPro"/>
</dbReference>
<evidence type="ECO:0000256" key="1">
    <source>
        <dbReference type="ARBA" id="ARBA00006611"/>
    </source>
</evidence>
<evidence type="ECO:0000313" key="5">
    <source>
        <dbReference type="Proteomes" id="UP000697710"/>
    </source>
</evidence>
<name>A0A956LXS9_UNCEI</name>
<organism evidence="4 5">
    <name type="scientific">Eiseniibacteriota bacterium</name>
    <dbReference type="NCBI Taxonomy" id="2212470"/>
    <lineage>
        <taxon>Bacteria</taxon>
        <taxon>Candidatus Eiseniibacteriota</taxon>
    </lineage>
</organism>
<dbReference type="SMART" id="SM00382">
    <property type="entry name" value="AAA"/>
    <property type="match status" value="1"/>
</dbReference>
<evidence type="ECO:0000256" key="2">
    <source>
        <dbReference type="SAM" id="MobiDB-lite"/>
    </source>
</evidence>
<dbReference type="SUPFAM" id="SSF52540">
    <property type="entry name" value="P-loop containing nucleoside triphosphate hydrolases"/>
    <property type="match status" value="1"/>
</dbReference>
<dbReference type="InterPro" id="IPR027417">
    <property type="entry name" value="P-loop_NTPase"/>
</dbReference>
<protein>
    <submittedName>
        <fullName evidence="4">Type IV pilus twitching motility protein PilT</fullName>
    </submittedName>
</protein>
<accession>A0A956LXS9</accession>
<dbReference type="InterPro" id="IPR001482">
    <property type="entry name" value="T2SS/T4SS_dom"/>
</dbReference>
<dbReference type="Proteomes" id="UP000697710">
    <property type="component" value="Unassembled WGS sequence"/>
</dbReference>
<dbReference type="Gene3D" id="3.30.450.90">
    <property type="match status" value="1"/>
</dbReference>
<dbReference type="GO" id="GO:0016887">
    <property type="term" value="F:ATP hydrolysis activity"/>
    <property type="evidence" value="ECO:0007669"/>
    <property type="project" value="InterPro"/>
</dbReference>
<sequence>MDFRQLLEKMMEAGASDLHLKVGTRPNLRVDGALFPTDDSPPTAKDLDAVLDQVLNPRQKEDFLQNREIDFAFGVPGLARFRANFFYQRGTVAMAVRHVPLGVPAIEDLNLPTIVEQLALRPRGLILVTGTVGSGKSTTLAAMIDAVNRTVARNVITVEDPIEFLHRDDKCVISQREVGLDTETYKGALKYILRQDPDVILLGEIRDAETMSIALMAADTGHLVLSTLHTIDAPQTVNRILSFYPPHQHAEIRFLLATTLQAVISQRLIPRAEGRGRVPAVEVMLTTSTIQDYLLSPEKTLMIKSAIQEGAKQYGMQTFDQSLMSLFRRGFITYEAALQNSSNPSELELRIRGIHSSSDTSWDAFEGPDKETQEEAEAVSNEPKDGPKGIVRY</sequence>